<evidence type="ECO:0000256" key="1">
    <source>
        <dbReference type="SAM" id="Phobius"/>
    </source>
</evidence>
<dbReference type="Proteomes" id="UP000660110">
    <property type="component" value="Unassembled WGS sequence"/>
</dbReference>
<keyword evidence="3" id="KW-1185">Reference proteome</keyword>
<reference evidence="2" key="2">
    <citation type="submission" date="2020-09" db="EMBL/GenBank/DDBJ databases">
        <authorList>
            <person name="Sun Q."/>
            <person name="Zhou Y."/>
        </authorList>
    </citation>
    <scope>NUCLEOTIDE SEQUENCE</scope>
    <source>
        <strain evidence="2">CGMCC 1.12153</strain>
    </source>
</reference>
<dbReference type="AlphaFoldDB" id="A0A917AYQ0"/>
<dbReference type="EMBL" id="BMEL01000001">
    <property type="protein sequence ID" value="GGF07923.1"/>
    <property type="molecule type" value="Genomic_DNA"/>
</dbReference>
<organism evidence="2 3">
    <name type="scientific">Halobacillus andaensis</name>
    <dbReference type="NCBI Taxonomy" id="1176239"/>
    <lineage>
        <taxon>Bacteria</taxon>
        <taxon>Bacillati</taxon>
        <taxon>Bacillota</taxon>
        <taxon>Bacilli</taxon>
        <taxon>Bacillales</taxon>
        <taxon>Bacillaceae</taxon>
        <taxon>Halobacillus</taxon>
    </lineage>
</organism>
<feature type="transmembrane region" description="Helical" evidence="1">
    <location>
        <begin position="6"/>
        <end position="22"/>
    </location>
</feature>
<evidence type="ECO:0000313" key="2">
    <source>
        <dbReference type="EMBL" id="GGF07923.1"/>
    </source>
</evidence>
<accession>A0A917AYQ0</accession>
<gene>
    <name evidence="2" type="ORF">GCM10010954_03030</name>
</gene>
<sequence length="60" mass="6976">MKNKSIFFTLILIPVGTVLFSLRNKIIPIVASVPILRRYSVRFVMKIPFVRKKLIGNLFK</sequence>
<name>A0A917AYQ0_HALAA</name>
<reference evidence="2" key="1">
    <citation type="journal article" date="2014" name="Int. J. Syst. Evol. Microbiol.">
        <title>Complete genome sequence of Corynebacterium casei LMG S-19264T (=DSM 44701T), isolated from a smear-ripened cheese.</title>
        <authorList>
            <consortium name="US DOE Joint Genome Institute (JGI-PGF)"/>
            <person name="Walter F."/>
            <person name="Albersmeier A."/>
            <person name="Kalinowski J."/>
            <person name="Ruckert C."/>
        </authorList>
    </citation>
    <scope>NUCLEOTIDE SEQUENCE</scope>
    <source>
        <strain evidence="2">CGMCC 1.12153</strain>
    </source>
</reference>
<protein>
    <submittedName>
        <fullName evidence="2">Uncharacterized protein</fullName>
    </submittedName>
</protein>
<keyword evidence="1" id="KW-1133">Transmembrane helix</keyword>
<proteinExistence type="predicted"/>
<evidence type="ECO:0000313" key="3">
    <source>
        <dbReference type="Proteomes" id="UP000660110"/>
    </source>
</evidence>
<keyword evidence="1" id="KW-0472">Membrane</keyword>
<comment type="caution">
    <text evidence="2">The sequence shown here is derived from an EMBL/GenBank/DDBJ whole genome shotgun (WGS) entry which is preliminary data.</text>
</comment>
<keyword evidence="1" id="KW-0812">Transmembrane</keyword>